<dbReference type="EMBL" id="CP074402">
    <property type="protein sequence ID" value="QVJ03069.1"/>
    <property type="molecule type" value="Genomic_DNA"/>
</dbReference>
<organism evidence="1 2">
    <name type="scientific">Nocardiopsis eucommiae</name>
    <dbReference type="NCBI Taxonomy" id="2831970"/>
    <lineage>
        <taxon>Bacteria</taxon>
        <taxon>Bacillati</taxon>
        <taxon>Actinomycetota</taxon>
        <taxon>Actinomycetes</taxon>
        <taxon>Streptosporangiales</taxon>
        <taxon>Nocardiopsidaceae</taxon>
        <taxon>Nocardiopsis</taxon>
    </lineage>
</organism>
<dbReference type="Proteomes" id="UP000682416">
    <property type="component" value="Chromosome"/>
</dbReference>
<accession>A0A975LBP4</accession>
<sequence length="58" mass="6105">MITAAPASIRTDVPGTVSCLTRRSLTSTTPFPERVAEVSICRAIRADDCAPSTAHESS</sequence>
<dbReference type="KEGG" id="nec:KGD82_13625"/>
<gene>
    <name evidence="1" type="ORF">KGD82_13625</name>
</gene>
<proteinExistence type="predicted"/>
<keyword evidence="2" id="KW-1185">Reference proteome</keyword>
<reference evidence="1" key="1">
    <citation type="submission" date="2021-05" db="EMBL/GenBank/DDBJ databases">
        <authorList>
            <person name="Kaiqin L."/>
            <person name="Jian G."/>
        </authorList>
    </citation>
    <scope>NUCLEOTIDE SEQUENCE</scope>
    <source>
        <strain evidence="1">HDS5</strain>
    </source>
</reference>
<protein>
    <submittedName>
        <fullName evidence="1">Uncharacterized protein</fullName>
    </submittedName>
</protein>
<name>A0A975LBP4_9ACTN</name>
<evidence type="ECO:0000313" key="1">
    <source>
        <dbReference type="EMBL" id="QVJ03069.1"/>
    </source>
</evidence>
<evidence type="ECO:0000313" key="2">
    <source>
        <dbReference type="Proteomes" id="UP000682416"/>
    </source>
</evidence>
<dbReference type="AlphaFoldDB" id="A0A975LBP4"/>